<dbReference type="Gene3D" id="3.20.20.70">
    <property type="entry name" value="Aldolase class I"/>
    <property type="match status" value="1"/>
</dbReference>
<organism evidence="3 4">
    <name type="scientific">Metallosphaera yellowstonensis MK1</name>
    <dbReference type="NCBI Taxonomy" id="671065"/>
    <lineage>
        <taxon>Archaea</taxon>
        <taxon>Thermoproteota</taxon>
        <taxon>Thermoprotei</taxon>
        <taxon>Sulfolobales</taxon>
        <taxon>Sulfolobaceae</taxon>
        <taxon>Metallosphaera</taxon>
    </lineage>
</organism>
<dbReference type="STRING" id="671065.MetMK1DRAFT_00032010"/>
<dbReference type="InterPro" id="IPR006062">
    <property type="entry name" value="His_biosynth"/>
</dbReference>
<keyword evidence="2" id="KW-0368">Histidine biosynthesis</keyword>
<dbReference type="InterPro" id="IPR011060">
    <property type="entry name" value="RibuloseP-bd_barrel"/>
</dbReference>
<dbReference type="SUPFAM" id="SSF51366">
    <property type="entry name" value="Ribulose-phoshate binding barrel"/>
    <property type="match status" value="1"/>
</dbReference>
<dbReference type="EMBL" id="JH597770">
    <property type="protein sequence ID" value="EHP68756.1"/>
    <property type="molecule type" value="Genomic_DNA"/>
</dbReference>
<dbReference type="AlphaFoldDB" id="H2C9D0"/>
<dbReference type="NCBIfam" id="NF010113">
    <property type="entry name" value="PRK13586.1"/>
    <property type="match status" value="1"/>
</dbReference>
<gene>
    <name evidence="3" type="ORF">MetMK1DRAFT_00032010</name>
</gene>
<dbReference type="HOGENOM" id="CLU_048577_1_1_2"/>
<evidence type="ECO:0000256" key="2">
    <source>
        <dbReference type="RuleBase" id="RU003657"/>
    </source>
</evidence>
<dbReference type="RefSeq" id="WP_009075513.1">
    <property type="nucleotide sequence ID" value="NZ_JH597770.1"/>
</dbReference>
<dbReference type="PANTHER" id="PTHR43090:SF2">
    <property type="entry name" value="1-(5-PHOSPHORIBOSYL)-5-[(5-PHOSPHORIBOSYLAMINO)METHYLIDENEAMINO] IMIDAZOLE-4-CARBOXAMIDE ISOMERASE"/>
    <property type="match status" value="1"/>
</dbReference>
<accession>H2C9D0</accession>
<keyword evidence="3" id="KW-0413">Isomerase</keyword>
<name>H2C9D0_9CREN</name>
<dbReference type="GO" id="GO:0000105">
    <property type="term" value="P:L-histidine biosynthetic process"/>
    <property type="evidence" value="ECO:0007669"/>
    <property type="project" value="UniProtKB-KW"/>
</dbReference>
<dbReference type="GO" id="GO:0003949">
    <property type="term" value="F:1-(5-phosphoribosyl)-5-[(5-phosphoribosylamino)methylideneamino]imidazole-4-carboxamide isomerase activity"/>
    <property type="evidence" value="ECO:0007669"/>
    <property type="project" value="InterPro"/>
</dbReference>
<keyword evidence="4" id="KW-1185">Reference proteome</keyword>
<comment type="similarity">
    <text evidence="1 2">Belongs to the HisA/HisF family.</text>
</comment>
<reference evidence="3 4" key="1">
    <citation type="submission" date="2012-01" db="EMBL/GenBank/DDBJ databases">
        <title>Improved High-Quality Draft sequence of Metallosphaera yellowstonensis MK1.</title>
        <authorList>
            <consortium name="US DOE Joint Genome Institute"/>
            <person name="Lucas S."/>
            <person name="Han J."/>
            <person name="Cheng J.-F."/>
            <person name="Goodwin L."/>
            <person name="Pitluck S."/>
            <person name="Peters L."/>
            <person name="Teshima H."/>
            <person name="Detter J.C."/>
            <person name="Han C."/>
            <person name="Tapia R."/>
            <person name="Land M."/>
            <person name="Hauser L."/>
            <person name="Kyrpides N."/>
            <person name="Kozubal M."/>
            <person name="Macur R.E."/>
            <person name="Jay Z."/>
            <person name="Inskeep W."/>
            <person name="Woyke T."/>
        </authorList>
    </citation>
    <scope>NUCLEOTIDE SEQUENCE [LARGE SCALE GENOMIC DNA]</scope>
    <source>
        <strain evidence="3 4">MK1</strain>
    </source>
</reference>
<dbReference type="InterPro" id="IPR044524">
    <property type="entry name" value="Isoase_HisA-like"/>
</dbReference>
<dbReference type="eggNOG" id="arCOG00618">
    <property type="taxonomic scope" value="Archaea"/>
</dbReference>
<dbReference type="PANTHER" id="PTHR43090">
    <property type="entry name" value="1-(5-PHOSPHORIBOSYL)-5-[(5-PHOSPHORIBOSYLAMINO)METHYLIDENEAMINO] IMIDAZOLE-4-CARBOXAMIDE ISOMERASE"/>
    <property type="match status" value="1"/>
</dbReference>
<sequence length="228" mass="24823">MKVVPSVDISGGKAVKRIKGKRDTGLQLGDPVAVASELRKMGYDSIHVVDLDAAEGIGNNWRHVLDIIKVGFLRVTVGGGIRDRERLNSILKESSTIAVMSTLPFTEPEKFREAVRGVEDRVMISVDYCGDHIFVKGWNEGVKASVAIDKLNGFKVRGFIFTYVCNEGTKGGIDERIGGWLKLICGEKGYAGGIASTEDLRRLKEMGFDFAIVGMALYTGAIRGVLNV</sequence>
<evidence type="ECO:0000313" key="3">
    <source>
        <dbReference type="EMBL" id="EHP68756.1"/>
    </source>
</evidence>
<evidence type="ECO:0000256" key="1">
    <source>
        <dbReference type="ARBA" id="ARBA00009667"/>
    </source>
</evidence>
<keyword evidence="2" id="KW-0028">Amino-acid biosynthesis</keyword>
<dbReference type="Proteomes" id="UP000003980">
    <property type="component" value="Unassembled WGS sequence"/>
</dbReference>
<proteinExistence type="inferred from homology"/>
<dbReference type="Pfam" id="PF00977">
    <property type="entry name" value="His_biosynth"/>
    <property type="match status" value="1"/>
</dbReference>
<dbReference type="GO" id="GO:0000162">
    <property type="term" value="P:L-tryptophan biosynthetic process"/>
    <property type="evidence" value="ECO:0007669"/>
    <property type="project" value="TreeGrafter"/>
</dbReference>
<dbReference type="GO" id="GO:0005737">
    <property type="term" value="C:cytoplasm"/>
    <property type="evidence" value="ECO:0007669"/>
    <property type="project" value="TreeGrafter"/>
</dbReference>
<dbReference type="InterPro" id="IPR013785">
    <property type="entry name" value="Aldolase_TIM"/>
</dbReference>
<evidence type="ECO:0000313" key="4">
    <source>
        <dbReference type="Proteomes" id="UP000003980"/>
    </source>
</evidence>
<dbReference type="OrthoDB" id="52866at2157"/>
<protein>
    <submittedName>
        <fullName evidence="3">Phosphoribosylformimino-5-aminoimidazole carboxamide ribonucleotide (ProFAR) isomerase</fullName>
    </submittedName>
</protein>